<dbReference type="Proteomes" id="UP000789508">
    <property type="component" value="Unassembled WGS sequence"/>
</dbReference>
<proteinExistence type="inferred from homology"/>
<keyword evidence="6" id="KW-1185">Reference proteome</keyword>
<evidence type="ECO:0000256" key="4">
    <source>
        <dbReference type="ARBA" id="ARBA00023591"/>
    </source>
</evidence>
<dbReference type="PANTHER" id="PTHR31279">
    <property type="entry name" value="PROTEIN EXORDIUM-LIKE 5"/>
    <property type="match status" value="1"/>
</dbReference>
<accession>A0A9N9AYA0</accession>
<name>A0A9N9AYA0_9GLOM</name>
<keyword evidence="3" id="KW-0732">Signal</keyword>
<evidence type="ECO:0000256" key="2">
    <source>
        <dbReference type="ARBA" id="ARBA00022525"/>
    </source>
</evidence>
<evidence type="ECO:0000256" key="3">
    <source>
        <dbReference type="ARBA" id="ARBA00022729"/>
    </source>
</evidence>
<dbReference type="GO" id="GO:0005576">
    <property type="term" value="C:extracellular region"/>
    <property type="evidence" value="ECO:0007669"/>
    <property type="project" value="UniProtKB-SubCell"/>
</dbReference>
<organism evidence="5 6">
    <name type="scientific">Ambispora leptoticha</name>
    <dbReference type="NCBI Taxonomy" id="144679"/>
    <lineage>
        <taxon>Eukaryota</taxon>
        <taxon>Fungi</taxon>
        <taxon>Fungi incertae sedis</taxon>
        <taxon>Mucoromycota</taxon>
        <taxon>Glomeromycotina</taxon>
        <taxon>Glomeromycetes</taxon>
        <taxon>Archaeosporales</taxon>
        <taxon>Ambisporaceae</taxon>
        <taxon>Ambispora</taxon>
    </lineage>
</organism>
<keyword evidence="2" id="KW-0964">Secreted</keyword>
<evidence type="ECO:0000313" key="6">
    <source>
        <dbReference type="Proteomes" id="UP000789508"/>
    </source>
</evidence>
<gene>
    <name evidence="5" type="ORF">ALEPTO_LOCUS5602</name>
</gene>
<evidence type="ECO:0000256" key="1">
    <source>
        <dbReference type="ARBA" id="ARBA00004613"/>
    </source>
</evidence>
<comment type="similarity">
    <text evidence="4">Belongs to the EXORDIUM family.</text>
</comment>
<comment type="caution">
    <text evidence="5">The sequence shown here is derived from an EMBL/GenBank/DDBJ whole genome shotgun (WGS) entry which is preliminary data.</text>
</comment>
<dbReference type="InterPro" id="IPR006766">
    <property type="entry name" value="EXORDIUM-like"/>
</dbReference>
<dbReference type="PANTHER" id="PTHR31279:SF58">
    <property type="entry name" value="PROTEIN EXORDIUM-LIKE 2"/>
    <property type="match status" value="1"/>
</dbReference>
<protein>
    <submittedName>
        <fullName evidence="5">6571_t:CDS:1</fullName>
    </submittedName>
</protein>
<dbReference type="Pfam" id="PF04674">
    <property type="entry name" value="Phi_1"/>
    <property type="match status" value="1"/>
</dbReference>
<sequence>MSGPINIHFIYYGNWNDQNERDILQNFFTNVDGTPWFQTLRQYSNLANTNITGPIQLTHVLANEYTFGTSLTKQNHIDIINEAIDKNFLPVETNALYYVLSSKDVQSEGFCKDYCGYHSHFTRPDNTQLLFAYVGNAEQQCAPGCATGNPDISPNSNVGIDGMINIMAHEMIESLNDPFLSAWYDSKGQESADKCNFNFGPTVKADNNANYNMIVSGIKYNIQMNWNPNTAECEIGS</sequence>
<reference evidence="5" key="1">
    <citation type="submission" date="2021-06" db="EMBL/GenBank/DDBJ databases">
        <authorList>
            <person name="Kallberg Y."/>
            <person name="Tangrot J."/>
            <person name="Rosling A."/>
        </authorList>
    </citation>
    <scope>NUCLEOTIDE SEQUENCE</scope>
    <source>
        <strain evidence="5">FL130A</strain>
    </source>
</reference>
<comment type="subcellular location">
    <subcellularLocation>
        <location evidence="1">Secreted</location>
    </subcellularLocation>
</comment>
<evidence type="ECO:0000313" key="5">
    <source>
        <dbReference type="EMBL" id="CAG8545106.1"/>
    </source>
</evidence>
<dbReference type="EMBL" id="CAJVPS010001619">
    <property type="protein sequence ID" value="CAG8545106.1"/>
    <property type="molecule type" value="Genomic_DNA"/>
</dbReference>
<dbReference type="OrthoDB" id="2016249at2759"/>
<dbReference type="AlphaFoldDB" id="A0A9N9AYA0"/>